<evidence type="ECO:0000256" key="7">
    <source>
        <dbReference type="RuleBase" id="RU361218"/>
    </source>
</evidence>
<feature type="transmembrane region" description="Helical" evidence="7">
    <location>
        <begin position="55"/>
        <end position="76"/>
    </location>
</feature>
<evidence type="ECO:0000256" key="6">
    <source>
        <dbReference type="PIRSR" id="PIRSR002419-1"/>
    </source>
</evidence>
<comment type="caution">
    <text evidence="8">The sequence shown here is derived from an EMBL/GenBank/DDBJ whole genome shotgun (WGS) entry which is preliminary data.</text>
</comment>
<dbReference type="OMA" id="SCCHIDY"/>
<evidence type="ECO:0000256" key="1">
    <source>
        <dbReference type="ARBA" id="ARBA00004141"/>
    </source>
</evidence>
<dbReference type="PANTHER" id="PTHR19282">
    <property type="entry name" value="TETRASPANIN"/>
    <property type="match status" value="1"/>
</dbReference>
<organism evidence="8 9">
    <name type="scientific">Lucilia cuprina</name>
    <name type="common">Green bottle fly</name>
    <name type="synonym">Australian sheep blowfly</name>
    <dbReference type="NCBI Taxonomy" id="7375"/>
    <lineage>
        <taxon>Eukaryota</taxon>
        <taxon>Metazoa</taxon>
        <taxon>Ecdysozoa</taxon>
        <taxon>Arthropoda</taxon>
        <taxon>Hexapoda</taxon>
        <taxon>Insecta</taxon>
        <taxon>Pterygota</taxon>
        <taxon>Neoptera</taxon>
        <taxon>Endopterygota</taxon>
        <taxon>Diptera</taxon>
        <taxon>Brachycera</taxon>
        <taxon>Muscomorpha</taxon>
        <taxon>Oestroidea</taxon>
        <taxon>Calliphoridae</taxon>
        <taxon>Luciliinae</taxon>
        <taxon>Lucilia</taxon>
    </lineage>
</organism>
<dbReference type="AlphaFoldDB" id="A0A0L0BXQ0"/>
<evidence type="ECO:0000313" key="8">
    <source>
        <dbReference type="EMBL" id="KNC24044.1"/>
    </source>
</evidence>
<evidence type="ECO:0000256" key="2">
    <source>
        <dbReference type="ARBA" id="ARBA00006840"/>
    </source>
</evidence>
<dbReference type="InterPro" id="IPR000301">
    <property type="entry name" value="Tetraspanin_animals"/>
</dbReference>
<gene>
    <name evidence="8" type="ORF">FF38_11319</name>
</gene>
<proteinExistence type="inferred from homology"/>
<keyword evidence="4 7" id="KW-1133">Transmembrane helix</keyword>
<dbReference type="Gene3D" id="1.10.1450.10">
    <property type="entry name" value="Tetraspanin"/>
    <property type="match status" value="1"/>
</dbReference>
<comment type="subcellular location">
    <subcellularLocation>
        <location evidence="1 7">Membrane</location>
        <topology evidence="1 7">Multi-pass membrane protein</topology>
    </subcellularLocation>
</comment>
<dbReference type="PIRSF" id="PIRSF002419">
    <property type="entry name" value="Tetraspanin"/>
    <property type="match status" value="1"/>
</dbReference>
<keyword evidence="9" id="KW-1185">Reference proteome</keyword>
<accession>A0A0L0BXQ0</accession>
<name>A0A0L0BXQ0_LUCCU</name>
<dbReference type="Pfam" id="PF00335">
    <property type="entry name" value="Tetraspanin"/>
    <property type="match status" value="1"/>
</dbReference>
<dbReference type="InterPro" id="IPR018499">
    <property type="entry name" value="Tetraspanin/Peripherin"/>
</dbReference>
<keyword evidence="3 7" id="KW-0812">Transmembrane</keyword>
<evidence type="ECO:0000256" key="3">
    <source>
        <dbReference type="ARBA" id="ARBA00022692"/>
    </source>
</evidence>
<dbReference type="PANTHER" id="PTHR19282:SF456">
    <property type="entry name" value="CD63 MOLECULE"/>
    <property type="match status" value="1"/>
</dbReference>
<comment type="similarity">
    <text evidence="2 7">Belongs to the tetraspanin (TM4SF) family.</text>
</comment>
<reference evidence="8 9" key="1">
    <citation type="journal article" date="2015" name="Nat. Commun.">
        <title>Lucilia cuprina genome unlocks parasitic fly biology to underpin future interventions.</title>
        <authorList>
            <person name="Anstead C.A."/>
            <person name="Korhonen P.K."/>
            <person name="Young N.D."/>
            <person name="Hall R.S."/>
            <person name="Jex A.R."/>
            <person name="Murali S.C."/>
            <person name="Hughes D.S."/>
            <person name="Lee S.F."/>
            <person name="Perry T."/>
            <person name="Stroehlein A.J."/>
            <person name="Ansell B.R."/>
            <person name="Breugelmans B."/>
            <person name="Hofmann A."/>
            <person name="Qu J."/>
            <person name="Dugan S."/>
            <person name="Lee S.L."/>
            <person name="Chao H."/>
            <person name="Dinh H."/>
            <person name="Han Y."/>
            <person name="Doddapaneni H.V."/>
            <person name="Worley K.C."/>
            <person name="Muzny D.M."/>
            <person name="Ioannidis P."/>
            <person name="Waterhouse R.M."/>
            <person name="Zdobnov E.M."/>
            <person name="James P.J."/>
            <person name="Bagnall N.H."/>
            <person name="Kotze A.C."/>
            <person name="Gibbs R.A."/>
            <person name="Richards S."/>
            <person name="Batterham P."/>
            <person name="Gasser R.B."/>
        </authorList>
    </citation>
    <scope>NUCLEOTIDE SEQUENCE [LARGE SCALE GENOMIC DNA]</scope>
    <source>
        <strain evidence="8 9">LS</strain>
        <tissue evidence="8">Full body</tissue>
    </source>
</reference>
<protein>
    <recommendedName>
        <fullName evidence="7">Tetraspanin</fullName>
    </recommendedName>
</protein>
<feature type="transmembrane region" description="Helical" evidence="7">
    <location>
        <begin position="210"/>
        <end position="232"/>
    </location>
</feature>
<dbReference type="Proteomes" id="UP000037069">
    <property type="component" value="Unassembled WGS sequence"/>
</dbReference>
<dbReference type="GO" id="GO:0005886">
    <property type="term" value="C:plasma membrane"/>
    <property type="evidence" value="ECO:0007669"/>
    <property type="project" value="TreeGrafter"/>
</dbReference>
<evidence type="ECO:0000256" key="4">
    <source>
        <dbReference type="ARBA" id="ARBA00022989"/>
    </source>
</evidence>
<dbReference type="EMBL" id="JRES01001270">
    <property type="protein sequence ID" value="KNC24044.1"/>
    <property type="molecule type" value="Genomic_DNA"/>
</dbReference>
<sequence length="253" mass="28906">MFVKHETKYSKYTVFGINLVLLFSAIGLLITGFYVTRTFSEYDRFLIPEFRWFSISSFFMGVIIAILSLCACWATLKESYCITLTFSILLALSSLLTLAIGIFSYLLRPHILNLITYPMSSALKSYDPVQVNVETFMWDYLQKSFSCCGLFNSSDWQYLSNDLLPLSCCSMPSGAMGNFTCTYFLDDTNRYQSGCLIYFSFYIESQFTNLGNAGIAITFIMFIGIILVTYFARAFKNPYILANAADRIYYLSK</sequence>
<dbReference type="CDD" id="cd03127">
    <property type="entry name" value="tetraspanin_LEL"/>
    <property type="match status" value="1"/>
</dbReference>
<evidence type="ECO:0000256" key="5">
    <source>
        <dbReference type="ARBA" id="ARBA00023136"/>
    </source>
</evidence>
<dbReference type="PRINTS" id="PR00259">
    <property type="entry name" value="TMFOUR"/>
</dbReference>
<dbReference type="SUPFAM" id="SSF48652">
    <property type="entry name" value="Tetraspanin"/>
    <property type="match status" value="1"/>
</dbReference>
<evidence type="ECO:0000313" key="9">
    <source>
        <dbReference type="Proteomes" id="UP000037069"/>
    </source>
</evidence>
<keyword evidence="6" id="KW-1015">Disulfide bond</keyword>
<feature type="transmembrane region" description="Helical" evidence="7">
    <location>
        <begin position="88"/>
        <end position="107"/>
    </location>
</feature>
<feature type="transmembrane region" description="Helical" evidence="7">
    <location>
        <begin position="12"/>
        <end position="35"/>
    </location>
</feature>
<dbReference type="STRING" id="7375.A0A0L0BXQ0"/>
<dbReference type="OrthoDB" id="10033535at2759"/>
<dbReference type="InterPro" id="IPR008952">
    <property type="entry name" value="Tetraspanin_EC2_sf"/>
</dbReference>
<keyword evidence="5 7" id="KW-0472">Membrane</keyword>
<feature type="disulfide bond" evidence="6">
    <location>
        <begin position="148"/>
        <end position="169"/>
    </location>
</feature>